<gene>
    <name evidence="1" type="ORF">MGMO_44c00240</name>
</gene>
<comment type="caution">
    <text evidence="1">The sequence shown here is derived from an EMBL/GenBank/DDBJ whole genome shotgun (WGS) entry which is preliminary data.</text>
</comment>
<dbReference type="PATRIC" id="fig|1116472.3.peg.1294"/>
<proteinExistence type="predicted"/>
<accession>V5E000</accession>
<evidence type="ECO:0000313" key="2">
    <source>
        <dbReference type="Proteomes" id="UP000017842"/>
    </source>
</evidence>
<dbReference type="Proteomes" id="UP000017842">
    <property type="component" value="Unassembled WGS sequence"/>
</dbReference>
<name>V5E000_9GAMM</name>
<dbReference type="RefSeq" id="WP_023494126.1">
    <property type="nucleotide sequence ID" value="NZ_AYLO01000043.1"/>
</dbReference>
<protein>
    <submittedName>
        <fullName evidence="1">Uncharacterized protein</fullName>
    </submittedName>
</protein>
<evidence type="ECO:0000313" key="1">
    <source>
        <dbReference type="EMBL" id="ESS72876.1"/>
    </source>
</evidence>
<dbReference type="OrthoDB" id="5724405at2"/>
<dbReference type="EMBL" id="AYLO01000043">
    <property type="protein sequence ID" value="ESS72876.1"/>
    <property type="molecule type" value="Genomic_DNA"/>
</dbReference>
<sequence length="531" mass="61088">MKNSFFLVIPAQETKHGRLKEFEQKALEQWLFELPTANPGLATRLLHDFIVDFNSLSMPFQLRLDTLEQIRPKILIIEDYLRSRLIKAAFPKEDNDLKILQVLTEIEREFTIGYWVVLKELTHRQVGWFQGKNLALALQRCIKGLSSVVVSHYLMGLPIPDWVWIDLHSLYKLSIKIKKDTVKVPDATNLNTKTSSPEECYRQIILLSLSRPTGLMQKEIIQVYGFIENLFPFFNLSAEAVEGQQYQFAILTDEDKPPFVQVEMHTARDSATLYVNLIGLYRALEKKEKFVNLGQTRFASIHMKNQEEKPTLELLEYLEQRWLGLELQKEAVFIDRLDRYMSIGMASAHSLQGSSPSQDKFINKSENNQENLAQSESDRLLFCVFSKPGMLSVGNLISFRRADQPDSRRTLAIVNELIVAKQSGKISFGVSIITMNYHAVYYAMHNATEKEIPLKGLFYNAEGQLDDSSFLVVDSFMLKESDVVKMQIGQEIIYLILKNKKNVGLGYWQFECNRVATKAGQEQPKKGYDFI</sequence>
<dbReference type="AlphaFoldDB" id="V5E000"/>
<dbReference type="eggNOG" id="ENOG5032CQ3">
    <property type="taxonomic scope" value="Bacteria"/>
</dbReference>
<reference evidence="1 2" key="1">
    <citation type="journal article" date="2013" name="Genome Announc.">
        <title>Draft Genome Sequence of the Methanotrophic Gammaproteobacterium Methyloglobulus morosus DSM 22980 Strain KoM1.</title>
        <authorList>
            <person name="Poehlein A."/>
            <person name="Deutzmann J.S."/>
            <person name="Daniel R."/>
            <person name="Simeonova D.D."/>
        </authorList>
    </citation>
    <scope>NUCLEOTIDE SEQUENCE [LARGE SCALE GENOMIC DNA]</scope>
    <source>
        <strain evidence="1 2">KoM1</strain>
    </source>
</reference>
<dbReference type="STRING" id="1116472.MGMO_44c00240"/>
<keyword evidence="2" id="KW-1185">Reference proteome</keyword>
<organism evidence="1 2">
    <name type="scientific">Methyloglobulus morosus KoM1</name>
    <dbReference type="NCBI Taxonomy" id="1116472"/>
    <lineage>
        <taxon>Bacteria</taxon>
        <taxon>Pseudomonadati</taxon>
        <taxon>Pseudomonadota</taxon>
        <taxon>Gammaproteobacteria</taxon>
        <taxon>Methylococcales</taxon>
        <taxon>Methylococcaceae</taxon>
        <taxon>Methyloglobulus</taxon>
    </lineage>
</organism>